<dbReference type="Pfam" id="PF02104">
    <property type="entry name" value="SURF1"/>
    <property type="match status" value="1"/>
</dbReference>
<dbReference type="GO" id="GO:0005886">
    <property type="term" value="C:plasma membrane"/>
    <property type="evidence" value="ECO:0007669"/>
    <property type="project" value="UniProtKB-SubCell"/>
</dbReference>
<dbReference type="PANTHER" id="PTHR23427:SF2">
    <property type="entry name" value="SURFEIT LOCUS PROTEIN 1"/>
    <property type="match status" value="1"/>
</dbReference>
<dbReference type="AlphaFoldDB" id="A0A1F6T073"/>
<gene>
    <name evidence="7" type="ORF">A2140_10025</name>
</gene>
<evidence type="ECO:0000256" key="5">
    <source>
        <dbReference type="ARBA" id="ARBA00023136"/>
    </source>
</evidence>
<dbReference type="PANTHER" id="PTHR23427">
    <property type="entry name" value="SURFEIT LOCUS PROTEIN"/>
    <property type="match status" value="1"/>
</dbReference>
<comment type="caution">
    <text evidence="7">The sequence shown here is derived from an EMBL/GenBank/DDBJ whole genome shotgun (WGS) entry which is preliminary data.</text>
</comment>
<dbReference type="Proteomes" id="UP000178379">
    <property type="component" value="Unassembled WGS sequence"/>
</dbReference>
<comment type="similarity">
    <text evidence="2 6">Belongs to the SURF1 family.</text>
</comment>
<keyword evidence="6" id="KW-1003">Cell membrane</keyword>
<protein>
    <recommendedName>
        <fullName evidence="6">SURF1-like protein</fullName>
    </recommendedName>
</protein>
<dbReference type="PROSITE" id="PS50895">
    <property type="entry name" value="SURF1"/>
    <property type="match status" value="1"/>
</dbReference>
<proteinExistence type="inferred from homology"/>
<evidence type="ECO:0000313" key="8">
    <source>
        <dbReference type="Proteomes" id="UP000178379"/>
    </source>
</evidence>
<evidence type="ECO:0000256" key="2">
    <source>
        <dbReference type="ARBA" id="ARBA00007165"/>
    </source>
</evidence>
<dbReference type="InterPro" id="IPR045214">
    <property type="entry name" value="Surf1/Surf4"/>
</dbReference>
<evidence type="ECO:0000256" key="3">
    <source>
        <dbReference type="ARBA" id="ARBA00022692"/>
    </source>
</evidence>
<dbReference type="InterPro" id="IPR002994">
    <property type="entry name" value="Surf1/Shy1"/>
</dbReference>
<evidence type="ECO:0000256" key="6">
    <source>
        <dbReference type="RuleBase" id="RU363076"/>
    </source>
</evidence>
<organism evidence="7 8">
    <name type="scientific">Candidatus Muproteobacteria bacterium RBG_16_62_13</name>
    <dbReference type="NCBI Taxonomy" id="1817756"/>
    <lineage>
        <taxon>Bacteria</taxon>
        <taxon>Pseudomonadati</taxon>
        <taxon>Pseudomonadota</taxon>
        <taxon>Candidatus Muproteobacteria</taxon>
    </lineage>
</organism>
<dbReference type="STRING" id="1817756.A2140_10025"/>
<evidence type="ECO:0000256" key="1">
    <source>
        <dbReference type="ARBA" id="ARBA00004370"/>
    </source>
</evidence>
<feature type="non-terminal residue" evidence="7">
    <location>
        <position position="223"/>
    </location>
</feature>
<accession>A0A1F6T073</accession>
<comment type="subcellular location">
    <subcellularLocation>
        <location evidence="6">Cell membrane</location>
        <topology evidence="6">Multi-pass membrane protein</topology>
    </subcellularLocation>
    <subcellularLocation>
        <location evidence="1">Membrane</location>
    </subcellularLocation>
</comment>
<dbReference type="CDD" id="cd06662">
    <property type="entry name" value="SURF1"/>
    <property type="match status" value="1"/>
</dbReference>
<sequence length="223" mass="24938">MTRRFRAGLVPTLAVLVLLPVLLALGWWQLQRAAEKQSLQEEYDARALGPAVKIEPRAQRAEDLRFYRVRARGHYEPQRQVLIDNRVHQGRAGFHVVTPLRVDGSEVRVLVNRGWIPLGSDRAHLPPVETPAGVQDIAGIATVPADKPFRLGPEKPLRDDGQTIWQHMDLARFAGAVPYPVQPVVILLDPQSPAGGFTRDWTRLDAGIAVHQGYAFQWFMLAA</sequence>
<dbReference type="EMBL" id="MFSQ01000119">
    <property type="protein sequence ID" value="OGI38533.1"/>
    <property type="molecule type" value="Genomic_DNA"/>
</dbReference>
<name>A0A1F6T073_9PROT</name>
<keyword evidence="4" id="KW-1133">Transmembrane helix</keyword>
<keyword evidence="5" id="KW-0472">Membrane</keyword>
<reference evidence="7 8" key="1">
    <citation type="journal article" date="2016" name="Nat. Commun.">
        <title>Thousands of microbial genomes shed light on interconnected biogeochemical processes in an aquifer system.</title>
        <authorList>
            <person name="Anantharaman K."/>
            <person name="Brown C.T."/>
            <person name="Hug L.A."/>
            <person name="Sharon I."/>
            <person name="Castelle C.J."/>
            <person name="Probst A.J."/>
            <person name="Thomas B.C."/>
            <person name="Singh A."/>
            <person name="Wilkins M.J."/>
            <person name="Karaoz U."/>
            <person name="Brodie E.L."/>
            <person name="Williams K.H."/>
            <person name="Hubbard S.S."/>
            <person name="Banfield J.F."/>
        </authorList>
    </citation>
    <scope>NUCLEOTIDE SEQUENCE [LARGE SCALE GENOMIC DNA]</scope>
</reference>
<evidence type="ECO:0000256" key="4">
    <source>
        <dbReference type="ARBA" id="ARBA00022989"/>
    </source>
</evidence>
<evidence type="ECO:0000313" key="7">
    <source>
        <dbReference type="EMBL" id="OGI38533.1"/>
    </source>
</evidence>
<keyword evidence="3" id="KW-0812">Transmembrane</keyword>